<dbReference type="PRINTS" id="PR00320">
    <property type="entry name" value="GPROTEINBRPT"/>
</dbReference>
<dbReference type="PROSITE" id="PS00678">
    <property type="entry name" value="WD_REPEATS_1"/>
    <property type="match status" value="5"/>
</dbReference>
<accession>A0A382LLW2</accession>
<dbReference type="PANTHER" id="PTHR19848">
    <property type="entry name" value="WD40 REPEAT PROTEIN"/>
    <property type="match status" value="1"/>
</dbReference>
<evidence type="ECO:0000256" key="1">
    <source>
        <dbReference type="ARBA" id="ARBA00022574"/>
    </source>
</evidence>
<dbReference type="InterPro" id="IPR020472">
    <property type="entry name" value="WD40_PAC1"/>
</dbReference>
<protein>
    <submittedName>
        <fullName evidence="3">Uncharacterized protein</fullName>
    </submittedName>
</protein>
<dbReference type="CDD" id="cd00200">
    <property type="entry name" value="WD40"/>
    <property type="match status" value="1"/>
</dbReference>
<dbReference type="SUPFAM" id="SSF50978">
    <property type="entry name" value="WD40 repeat-like"/>
    <property type="match status" value="1"/>
</dbReference>
<evidence type="ECO:0000313" key="3">
    <source>
        <dbReference type="EMBL" id="SVC35881.1"/>
    </source>
</evidence>
<organism evidence="3">
    <name type="scientific">marine metagenome</name>
    <dbReference type="NCBI Taxonomy" id="408172"/>
    <lineage>
        <taxon>unclassified sequences</taxon>
        <taxon>metagenomes</taxon>
        <taxon>ecological metagenomes</taxon>
    </lineage>
</organism>
<dbReference type="PROSITE" id="PS50294">
    <property type="entry name" value="WD_REPEATS_REGION"/>
    <property type="match status" value="5"/>
</dbReference>
<proteinExistence type="predicted"/>
<dbReference type="Gene3D" id="2.130.10.10">
    <property type="entry name" value="YVTN repeat-like/Quinoprotein amine dehydrogenase"/>
    <property type="match status" value="2"/>
</dbReference>
<gene>
    <name evidence="3" type="ORF">METZ01_LOCUS288735</name>
</gene>
<feature type="non-terminal residue" evidence="3">
    <location>
        <position position="1"/>
    </location>
</feature>
<dbReference type="PANTHER" id="PTHR19848:SF8">
    <property type="entry name" value="F-BOX AND WD REPEAT DOMAIN CONTAINING 7"/>
    <property type="match status" value="1"/>
</dbReference>
<dbReference type="InterPro" id="IPR001680">
    <property type="entry name" value="WD40_rpt"/>
</dbReference>
<keyword evidence="2" id="KW-0677">Repeat</keyword>
<dbReference type="SMART" id="SM00320">
    <property type="entry name" value="WD40"/>
    <property type="match status" value="7"/>
</dbReference>
<dbReference type="InterPro" id="IPR036322">
    <property type="entry name" value="WD40_repeat_dom_sf"/>
</dbReference>
<reference evidence="3" key="1">
    <citation type="submission" date="2018-05" db="EMBL/GenBank/DDBJ databases">
        <authorList>
            <person name="Lanie J.A."/>
            <person name="Ng W.-L."/>
            <person name="Kazmierczak K.M."/>
            <person name="Andrzejewski T.M."/>
            <person name="Davidsen T.M."/>
            <person name="Wayne K.J."/>
            <person name="Tettelin H."/>
            <person name="Glass J.I."/>
            <person name="Rusch D."/>
            <person name="Podicherti R."/>
            <person name="Tsui H.-C.T."/>
            <person name="Winkler M.E."/>
        </authorList>
    </citation>
    <scope>NUCLEOTIDE SEQUENCE</scope>
</reference>
<dbReference type="AlphaFoldDB" id="A0A382LLW2"/>
<evidence type="ECO:0000256" key="2">
    <source>
        <dbReference type="ARBA" id="ARBA00022737"/>
    </source>
</evidence>
<sequence length="388" mass="43151">VRKSVGIFLGIIFFSFLIKANIAQFSHQLLFGHTNRVLALAYSPDGKLIASAGDDQKIRVWSVDQNISVVTLNGHQSKIIDLVFYGNNRLISASEDKSIRIWDIAQGSELDRFVLRSGRLTSIDFNQKNNFLVSGSSDGIVRLWDLKTKGLLAAFNQHQGIVWSVAFSPSGTHIASGSEDKTVHFWEVETKTLVSTFTGHNNRVWEVLFNFDGSQIISADWDGVVFLWNTNQSEPNNPLKTYDRPVLSMAYNNNNSTLALGLVSSPTDETIKLWNLSSRQEIQSFDSNSRHAIAFSPDKVSMITAGSIDGTISIWQSAIGKPKLLLPREKALINTSEVDFSWEAIRGAAYYELEVSTNPDFNQPYAKVSSNEQLTAQIGENFSSNFSN</sequence>
<dbReference type="EMBL" id="UINC01086956">
    <property type="protein sequence ID" value="SVC35881.1"/>
    <property type="molecule type" value="Genomic_DNA"/>
</dbReference>
<dbReference type="PROSITE" id="PS50082">
    <property type="entry name" value="WD_REPEATS_2"/>
    <property type="match status" value="6"/>
</dbReference>
<keyword evidence="1" id="KW-0853">WD repeat</keyword>
<dbReference type="InterPro" id="IPR019775">
    <property type="entry name" value="WD40_repeat_CS"/>
</dbReference>
<dbReference type="Pfam" id="PF00400">
    <property type="entry name" value="WD40"/>
    <property type="match status" value="6"/>
</dbReference>
<name>A0A382LLW2_9ZZZZ</name>
<dbReference type="InterPro" id="IPR015943">
    <property type="entry name" value="WD40/YVTN_repeat-like_dom_sf"/>
</dbReference>
<feature type="non-terminal residue" evidence="3">
    <location>
        <position position="388"/>
    </location>
</feature>